<dbReference type="InterPro" id="IPR026055">
    <property type="entry name" value="FAR"/>
</dbReference>
<evidence type="ECO:0000313" key="4">
    <source>
        <dbReference type="Proteomes" id="UP000034893"/>
    </source>
</evidence>
<dbReference type="EMBL" id="LBVP01000015">
    <property type="protein sequence ID" value="KKQ89378.1"/>
    <property type="molecule type" value="Genomic_DNA"/>
</dbReference>
<dbReference type="SUPFAM" id="SSF51735">
    <property type="entry name" value="NAD(P)-binding Rossmann-fold domains"/>
    <property type="match status" value="1"/>
</dbReference>
<gene>
    <name evidence="3" type="ORF">UT12_C0015G0009</name>
</gene>
<protein>
    <recommendedName>
        <fullName evidence="2">Thioester reductase (TE) domain-containing protein</fullName>
    </recommendedName>
</protein>
<accession>A0A0G0LBH2</accession>
<name>A0A0G0LBH2_9BACT</name>
<keyword evidence="1" id="KW-1133">Transmembrane helix</keyword>
<sequence length="386" mass="44056">MNEKSSSRILLTGGTGFIGSFLGHRLLEEGYRVLFLVRKKERNSRLRIQDRLSKISPETFKKYENSWEVVEGDISRPFFGINDAKLEELKAEVKTIFHCAAFLSFDSSKGAQSYRTNVEGTKNATELASLFNAELHHLSTAYIAGDRYGEISEDEFDVSQSFRSTYERTKFEAEKVIRSWRDSGGKCVVYRPSIVIGDSKTGIAFSFTGYYKVAKFFWYYSKLFQKKGANGIRIPIIIPIPKSATLNLITVDAVVDAIYKLSQRAESIGRTFHIIHPYPPKTQFVFENSMDVFGFSNVKIWPVPLFAFRVIAWLGWVLSFLFARIGYHFRQQISTYVPYFDGSSFFKYAGVKEVLGSSYLSPSINTNVIETVLSYAIKNKFSDREN</sequence>
<dbReference type="PANTHER" id="PTHR11011:SF45">
    <property type="entry name" value="FATTY ACYL-COA REDUCTASE CG8306-RELATED"/>
    <property type="match status" value="1"/>
</dbReference>
<evidence type="ECO:0000313" key="3">
    <source>
        <dbReference type="EMBL" id="KKQ89378.1"/>
    </source>
</evidence>
<dbReference type="Gene3D" id="3.40.50.720">
    <property type="entry name" value="NAD(P)-binding Rossmann-like Domain"/>
    <property type="match status" value="1"/>
</dbReference>
<evidence type="ECO:0000256" key="1">
    <source>
        <dbReference type="SAM" id="Phobius"/>
    </source>
</evidence>
<reference evidence="3 4" key="1">
    <citation type="journal article" date="2015" name="Nature">
        <title>rRNA introns, odd ribosomes, and small enigmatic genomes across a large radiation of phyla.</title>
        <authorList>
            <person name="Brown C.T."/>
            <person name="Hug L.A."/>
            <person name="Thomas B.C."/>
            <person name="Sharon I."/>
            <person name="Castelle C.J."/>
            <person name="Singh A."/>
            <person name="Wilkins M.J."/>
            <person name="Williams K.H."/>
            <person name="Banfield J.F."/>
        </authorList>
    </citation>
    <scope>NUCLEOTIDE SEQUENCE [LARGE SCALE GENOMIC DNA]</scope>
</reference>
<organism evidence="3 4">
    <name type="scientific">Candidatus Curtissbacteria bacterium GW2011_GWC2_38_9</name>
    <dbReference type="NCBI Taxonomy" id="1618414"/>
    <lineage>
        <taxon>Bacteria</taxon>
        <taxon>Candidatus Curtissiibacteriota</taxon>
    </lineage>
</organism>
<keyword evidence="1" id="KW-0812">Transmembrane</keyword>
<evidence type="ECO:0000259" key="2">
    <source>
        <dbReference type="Pfam" id="PF07993"/>
    </source>
</evidence>
<feature type="domain" description="Thioester reductase (TE)" evidence="2">
    <location>
        <begin position="11"/>
        <end position="258"/>
    </location>
</feature>
<dbReference type="CDD" id="cd05263">
    <property type="entry name" value="MupV_like_SDR_e"/>
    <property type="match status" value="1"/>
</dbReference>
<dbReference type="Proteomes" id="UP000034893">
    <property type="component" value="Unassembled WGS sequence"/>
</dbReference>
<dbReference type="AlphaFoldDB" id="A0A0G0LBH2"/>
<dbReference type="GO" id="GO:0035336">
    <property type="term" value="P:long-chain fatty-acyl-CoA metabolic process"/>
    <property type="evidence" value="ECO:0007669"/>
    <property type="project" value="TreeGrafter"/>
</dbReference>
<dbReference type="GO" id="GO:0080019">
    <property type="term" value="F:alcohol-forming very long-chain fatty acyl-CoA reductase activity"/>
    <property type="evidence" value="ECO:0007669"/>
    <property type="project" value="InterPro"/>
</dbReference>
<dbReference type="InterPro" id="IPR036291">
    <property type="entry name" value="NAD(P)-bd_dom_sf"/>
</dbReference>
<feature type="transmembrane region" description="Helical" evidence="1">
    <location>
        <begin position="300"/>
        <end position="323"/>
    </location>
</feature>
<dbReference type="Pfam" id="PF07993">
    <property type="entry name" value="NAD_binding_4"/>
    <property type="match status" value="1"/>
</dbReference>
<dbReference type="InterPro" id="IPR013120">
    <property type="entry name" value="FAR_NAD-bd"/>
</dbReference>
<keyword evidence="1" id="KW-0472">Membrane</keyword>
<proteinExistence type="predicted"/>
<dbReference type="PANTHER" id="PTHR11011">
    <property type="entry name" value="MALE STERILITY PROTEIN 2-RELATED"/>
    <property type="match status" value="1"/>
</dbReference>
<comment type="caution">
    <text evidence="3">The sequence shown here is derived from an EMBL/GenBank/DDBJ whole genome shotgun (WGS) entry which is preliminary data.</text>
</comment>